<dbReference type="EMBL" id="JBBPHU010000003">
    <property type="protein sequence ID" value="KAK7519973.1"/>
    <property type="molecule type" value="Genomic_DNA"/>
</dbReference>
<keyword evidence="1" id="KW-0472">Membrane</keyword>
<evidence type="ECO:0000313" key="2">
    <source>
        <dbReference type="EMBL" id="KAK7519973.1"/>
    </source>
</evidence>
<keyword evidence="1" id="KW-1133">Transmembrane helix</keyword>
<organism evidence="2 3">
    <name type="scientific">Phyllosticta citriasiana</name>
    <dbReference type="NCBI Taxonomy" id="595635"/>
    <lineage>
        <taxon>Eukaryota</taxon>
        <taxon>Fungi</taxon>
        <taxon>Dikarya</taxon>
        <taxon>Ascomycota</taxon>
        <taxon>Pezizomycotina</taxon>
        <taxon>Dothideomycetes</taxon>
        <taxon>Dothideomycetes incertae sedis</taxon>
        <taxon>Botryosphaeriales</taxon>
        <taxon>Phyllostictaceae</taxon>
        <taxon>Phyllosticta</taxon>
    </lineage>
</organism>
<feature type="transmembrane region" description="Helical" evidence="1">
    <location>
        <begin position="12"/>
        <end position="39"/>
    </location>
</feature>
<accession>A0ABR1KR01</accession>
<evidence type="ECO:0000256" key="1">
    <source>
        <dbReference type="SAM" id="Phobius"/>
    </source>
</evidence>
<gene>
    <name evidence="2" type="ORF">IWZ03DRAFT_371800</name>
</gene>
<keyword evidence="3" id="KW-1185">Reference proteome</keyword>
<dbReference type="Proteomes" id="UP001363622">
    <property type="component" value="Unassembled WGS sequence"/>
</dbReference>
<proteinExistence type="predicted"/>
<evidence type="ECO:0008006" key="4">
    <source>
        <dbReference type="Google" id="ProtNLM"/>
    </source>
</evidence>
<keyword evidence="1" id="KW-0812">Transmembrane</keyword>
<evidence type="ECO:0000313" key="3">
    <source>
        <dbReference type="Proteomes" id="UP001363622"/>
    </source>
</evidence>
<protein>
    <recommendedName>
        <fullName evidence="4">Secreted protein</fullName>
    </recommendedName>
</protein>
<reference evidence="2 3" key="1">
    <citation type="submission" date="2024-04" db="EMBL/GenBank/DDBJ databases">
        <title>Phyllosticta paracitricarpa is synonymous to the EU quarantine fungus P. citricarpa based on phylogenomic analyses.</title>
        <authorList>
            <consortium name="Lawrence Berkeley National Laboratory"/>
            <person name="Van Ingen-Buijs V.A."/>
            <person name="Van Westerhoven A.C."/>
            <person name="Haridas S."/>
            <person name="Skiadas P."/>
            <person name="Martin F."/>
            <person name="Groenewald J.Z."/>
            <person name="Crous P.W."/>
            <person name="Seidl M.F."/>
        </authorList>
    </citation>
    <scope>NUCLEOTIDE SEQUENCE [LARGE SCALE GENOMIC DNA]</scope>
    <source>
        <strain evidence="2 3">CBS 123371</strain>
    </source>
</reference>
<comment type="caution">
    <text evidence="2">The sequence shown here is derived from an EMBL/GenBank/DDBJ whole genome shotgun (WGS) entry which is preliminary data.</text>
</comment>
<name>A0ABR1KR01_9PEZI</name>
<sequence length="79" mass="8432">MLIMLIGWGWGWVAAGAPMMLLLLLLWVLGVVVTVWAWLIRSHSGMRFSLSLSAVNDLGALVMSSPSSISVSSDVAESS</sequence>